<dbReference type="Proteomes" id="UP000813461">
    <property type="component" value="Unassembled WGS sequence"/>
</dbReference>
<dbReference type="GO" id="GO:0004674">
    <property type="term" value="F:protein serine/threonine kinase activity"/>
    <property type="evidence" value="ECO:0007669"/>
    <property type="project" value="TreeGrafter"/>
</dbReference>
<dbReference type="AlphaFoldDB" id="A0A8K0R6F9"/>
<comment type="caution">
    <text evidence="2">The sequence shown here is derived from an EMBL/GenBank/DDBJ whole genome shotgun (WGS) entry which is preliminary data.</text>
</comment>
<proteinExistence type="predicted"/>
<dbReference type="SUPFAM" id="SSF56112">
    <property type="entry name" value="Protein kinase-like (PK-like)"/>
    <property type="match status" value="1"/>
</dbReference>
<sequence length="448" mass="50417">MTSLSTKNPYKAALGLQDEMEASELSDRSAASLSSIDLFRKEWCFLLGGPNAPAALIPKTKQKHDIRCGIVFIAIRESASNSQRSVDTRITKDIIASDKTCPGPLDRTVHYSEPVSGSPHEGLSTAIKRIRSNPFNLLHDSKRSDLHQSLEDSKLFPVHQIEIPLLEATSTTQRDSTSVEEVRAPFAWHTERHVTSYTYEATPETYGWSTEHIVRESQDEDLLEVCTTLGQGSLGIVEEVRRKGTQLPTFVRKRFIVPFRRRNTILRVIQEEVENLKFLSHPHVVTFVGSYEERKQNRHFYCLLMSPVGDNDLREFLEIYGDHETTSQTKIEWEKWLRGCSSAAFEVGHTTSTDDPSRSSPMYAAPKITRRSYHTTGMMRHGRSADVFALGCVFSDMLNTWQGYSTSSFHHYLASGCYESSQSSDSGKLRPVVYNEMHSTNVSVGAGG</sequence>
<dbReference type="Gene3D" id="1.10.510.10">
    <property type="entry name" value="Transferase(Phosphotransferase) domain 1"/>
    <property type="match status" value="1"/>
</dbReference>
<dbReference type="OrthoDB" id="4062651at2759"/>
<dbReference type="PROSITE" id="PS50011">
    <property type="entry name" value="PROTEIN_KINASE_DOM"/>
    <property type="match status" value="1"/>
</dbReference>
<dbReference type="SMART" id="SM00220">
    <property type="entry name" value="S_TKc"/>
    <property type="match status" value="1"/>
</dbReference>
<protein>
    <recommendedName>
        <fullName evidence="1">Protein kinase domain-containing protein</fullName>
    </recommendedName>
</protein>
<evidence type="ECO:0000313" key="2">
    <source>
        <dbReference type="EMBL" id="KAH7087531.1"/>
    </source>
</evidence>
<dbReference type="InterPro" id="IPR011009">
    <property type="entry name" value="Kinase-like_dom_sf"/>
</dbReference>
<feature type="domain" description="Protein kinase" evidence="1">
    <location>
        <begin position="223"/>
        <end position="448"/>
    </location>
</feature>
<evidence type="ECO:0000313" key="3">
    <source>
        <dbReference type="Proteomes" id="UP000813461"/>
    </source>
</evidence>
<dbReference type="EMBL" id="JAGMVJ010000009">
    <property type="protein sequence ID" value="KAH7087531.1"/>
    <property type="molecule type" value="Genomic_DNA"/>
</dbReference>
<keyword evidence="3" id="KW-1185">Reference proteome</keyword>
<dbReference type="PANTHER" id="PTHR24359">
    <property type="entry name" value="SERINE/THREONINE-PROTEIN KINASE SBK1"/>
    <property type="match status" value="1"/>
</dbReference>
<gene>
    <name evidence="2" type="ORF">FB567DRAFT_548818</name>
</gene>
<dbReference type="InterPro" id="IPR000719">
    <property type="entry name" value="Prot_kinase_dom"/>
</dbReference>
<name>A0A8K0R6F9_9PLEO</name>
<dbReference type="PANTHER" id="PTHR24359:SF1">
    <property type="entry name" value="INHIBITOR OF NUCLEAR FACTOR KAPPA-B KINASE EPSILON SUBUNIT HOMOLOG 1-RELATED"/>
    <property type="match status" value="1"/>
</dbReference>
<dbReference type="GO" id="GO:0005524">
    <property type="term" value="F:ATP binding"/>
    <property type="evidence" value="ECO:0007669"/>
    <property type="project" value="InterPro"/>
</dbReference>
<reference evidence="2" key="1">
    <citation type="journal article" date="2021" name="Nat. Commun.">
        <title>Genetic determinants of endophytism in the Arabidopsis root mycobiome.</title>
        <authorList>
            <person name="Mesny F."/>
            <person name="Miyauchi S."/>
            <person name="Thiergart T."/>
            <person name="Pickel B."/>
            <person name="Atanasova L."/>
            <person name="Karlsson M."/>
            <person name="Huettel B."/>
            <person name="Barry K.W."/>
            <person name="Haridas S."/>
            <person name="Chen C."/>
            <person name="Bauer D."/>
            <person name="Andreopoulos W."/>
            <person name="Pangilinan J."/>
            <person name="LaButti K."/>
            <person name="Riley R."/>
            <person name="Lipzen A."/>
            <person name="Clum A."/>
            <person name="Drula E."/>
            <person name="Henrissat B."/>
            <person name="Kohler A."/>
            <person name="Grigoriev I.V."/>
            <person name="Martin F.M."/>
            <person name="Hacquard S."/>
        </authorList>
    </citation>
    <scope>NUCLEOTIDE SEQUENCE</scope>
    <source>
        <strain evidence="2">MPI-SDFR-AT-0120</strain>
    </source>
</reference>
<evidence type="ECO:0000259" key="1">
    <source>
        <dbReference type="PROSITE" id="PS50011"/>
    </source>
</evidence>
<organism evidence="2 3">
    <name type="scientific">Paraphoma chrysanthemicola</name>
    <dbReference type="NCBI Taxonomy" id="798071"/>
    <lineage>
        <taxon>Eukaryota</taxon>
        <taxon>Fungi</taxon>
        <taxon>Dikarya</taxon>
        <taxon>Ascomycota</taxon>
        <taxon>Pezizomycotina</taxon>
        <taxon>Dothideomycetes</taxon>
        <taxon>Pleosporomycetidae</taxon>
        <taxon>Pleosporales</taxon>
        <taxon>Pleosporineae</taxon>
        <taxon>Phaeosphaeriaceae</taxon>
        <taxon>Paraphoma</taxon>
    </lineage>
</organism>
<accession>A0A8K0R6F9</accession>